<dbReference type="InterPro" id="IPR039935">
    <property type="entry name" value="YML079W-like"/>
</dbReference>
<gene>
    <name evidence="2" type="ORF">CRG98_036111</name>
</gene>
<dbReference type="Gene3D" id="2.60.120.10">
    <property type="entry name" value="Jelly Rolls"/>
    <property type="match status" value="1"/>
</dbReference>
<accession>A0A2I0IHM1</accession>
<dbReference type="AlphaFoldDB" id="A0A2I0IHM1"/>
<name>A0A2I0IHM1_PUNGR</name>
<dbReference type="PANTHER" id="PTHR33387">
    <property type="entry name" value="RMLC-LIKE JELLY ROLL FOLD PROTEIN"/>
    <property type="match status" value="1"/>
</dbReference>
<dbReference type="SUPFAM" id="SSF51182">
    <property type="entry name" value="RmlC-like cupins"/>
    <property type="match status" value="1"/>
</dbReference>
<dbReference type="InterPro" id="IPR011051">
    <property type="entry name" value="RmlC_Cupin_sf"/>
</dbReference>
<organism evidence="2 3">
    <name type="scientific">Punica granatum</name>
    <name type="common">Pomegranate</name>
    <dbReference type="NCBI Taxonomy" id="22663"/>
    <lineage>
        <taxon>Eukaryota</taxon>
        <taxon>Viridiplantae</taxon>
        <taxon>Streptophyta</taxon>
        <taxon>Embryophyta</taxon>
        <taxon>Tracheophyta</taxon>
        <taxon>Spermatophyta</taxon>
        <taxon>Magnoliopsida</taxon>
        <taxon>eudicotyledons</taxon>
        <taxon>Gunneridae</taxon>
        <taxon>Pentapetalae</taxon>
        <taxon>rosids</taxon>
        <taxon>malvids</taxon>
        <taxon>Myrtales</taxon>
        <taxon>Lythraceae</taxon>
        <taxon>Punica</taxon>
    </lineage>
</organism>
<sequence length="190" mass="21069">MSLATTSKLVEKLNLTPHPEGGFYSETFRDNSIILSTSQLPPEYKVDRPVSTSIYFLVPSGSVSLIHRIPMAETWHFYVGEPLTVFELNDKDGTVKLTCIGPDIEKGQQPQYTVPSYVWFGSFPTKDYSISSDGAVIKSAPRDAEKHYSLVGCTCAPAFQYEDFDLGKRSELVSKFPNMAGLISLLTLSE</sequence>
<dbReference type="Pfam" id="PF06172">
    <property type="entry name" value="Cupin_5"/>
    <property type="match status" value="1"/>
</dbReference>
<evidence type="ECO:0000313" key="3">
    <source>
        <dbReference type="Proteomes" id="UP000233551"/>
    </source>
</evidence>
<dbReference type="InterPro" id="IPR009327">
    <property type="entry name" value="Cupin_DUF985"/>
</dbReference>
<keyword evidence="3" id="KW-1185">Reference proteome</keyword>
<dbReference type="CDD" id="cd06121">
    <property type="entry name" value="cupin_YML079wp"/>
    <property type="match status" value="1"/>
</dbReference>
<proteinExistence type="predicted"/>
<reference evidence="2 3" key="1">
    <citation type="submission" date="2017-11" db="EMBL/GenBank/DDBJ databases">
        <title>De-novo sequencing of pomegranate (Punica granatum L.) genome.</title>
        <authorList>
            <person name="Akparov Z."/>
            <person name="Amiraslanov A."/>
            <person name="Hajiyeva S."/>
            <person name="Abbasov M."/>
            <person name="Kaur K."/>
            <person name="Hamwieh A."/>
            <person name="Solovyev V."/>
            <person name="Salamov A."/>
            <person name="Braich B."/>
            <person name="Kosarev P."/>
            <person name="Mahmoud A."/>
            <person name="Hajiyev E."/>
            <person name="Babayeva S."/>
            <person name="Izzatullayeva V."/>
            <person name="Mammadov A."/>
            <person name="Mammadov A."/>
            <person name="Sharifova S."/>
            <person name="Ojaghi J."/>
            <person name="Eynullazada K."/>
            <person name="Bayramov B."/>
            <person name="Abdulazimova A."/>
            <person name="Shahmuradov I."/>
        </authorList>
    </citation>
    <scope>NUCLEOTIDE SEQUENCE [LARGE SCALE GENOMIC DNA]</scope>
    <source>
        <strain evidence="3">cv. AG2017</strain>
        <tissue evidence="2">Leaf</tissue>
    </source>
</reference>
<dbReference type="InterPro" id="IPR014710">
    <property type="entry name" value="RmlC-like_jellyroll"/>
</dbReference>
<dbReference type="Proteomes" id="UP000233551">
    <property type="component" value="Unassembled WGS sequence"/>
</dbReference>
<evidence type="ECO:0000313" key="2">
    <source>
        <dbReference type="EMBL" id="PKI43509.1"/>
    </source>
</evidence>
<evidence type="ECO:0000259" key="1">
    <source>
        <dbReference type="Pfam" id="PF06172"/>
    </source>
</evidence>
<protein>
    <recommendedName>
        <fullName evidence="1">DUF985 domain-containing protein</fullName>
    </recommendedName>
</protein>
<dbReference type="STRING" id="22663.A0A2I0IHM1"/>
<comment type="caution">
    <text evidence="2">The sequence shown here is derived from an EMBL/GenBank/DDBJ whole genome shotgun (WGS) entry which is preliminary data.</text>
</comment>
<dbReference type="EMBL" id="PGOL01003046">
    <property type="protein sequence ID" value="PKI43509.1"/>
    <property type="molecule type" value="Genomic_DNA"/>
</dbReference>
<feature type="domain" description="DUF985" evidence="1">
    <location>
        <begin position="8"/>
        <end position="166"/>
    </location>
</feature>
<dbReference type="PANTHER" id="PTHR33387:SF3">
    <property type="entry name" value="DUF985 DOMAIN-CONTAINING PROTEIN"/>
    <property type="match status" value="1"/>
</dbReference>